<organism evidence="2 3">
    <name type="scientific">Trachymyrmex cornetzi</name>
    <dbReference type="NCBI Taxonomy" id="471704"/>
    <lineage>
        <taxon>Eukaryota</taxon>
        <taxon>Metazoa</taxon>
        <taxon>Ecdysozoa</taxon>
        <taxon>Arthropoda</taxon>
        <taxon>Hexapoda</taxon>
        <taxon>Insecta</taxon>
        <taxon>Pterygota</taxon>
        <taxon>Neoptera</taxon>
        <taxon>Endopterygota</taxon>
        <taxon>Hymenoptera</taxon>
        <taxon>Apocrita</taxon>
        <taxon>Aculeata</taxon>
        <taxon>Formicoidea</taxon>
        <taxon>Formicidae</taxon>
        <taxon>Myrmicinae</taxon>
        <taxon>Trachymyrmex</taxon>
    </lineage>
</organism>
<evidence type="ECO:0000313" key="3">
    <source>
        <dbReference type="Proteomes" id="UP000078492"/>
    </source>
</evidence>
<dbReference type="Proteomes" id="UP000078492">
    <property type="component" value="Unassembled WGS sequence"/>
</dbReference>
<proteinExistence type="predicted"/>
<name>A0A151JS03_9HYME</name>
<feature type="region of interest" description="Disordered" evidence="1">
    <location>
        <begin position="1"/>
        <end position="38"/>
    </location>
</feature>
<keyword evidence="3" id="KW-1185">Reference proteome</keyword>
<sequence length="91" mass="10123">MESHLEHNGRADGRRTGKPVKRMETKRRTGACAGGYENRGAISRTTTSTSGHRQYTILLTSHYSIDKLHTDDRAYGLDSTLFILLVTNNSA</sequence>
<accession>A0A151JS03</accession>
<reference evidence="2 3" key="1">
    <citation type="submission" date="2015-09" db="EMBL/GenBank/DDBJ databases">
        <title>Trachymyrmex cornetzi WGS genome.</title>
        <authorList>
            <person name="Nygaard S."/>
            <person name="Hu H."/>
            <person name="Boomsma J."/>
            <person name="Zhang G."/>
        </authorList>
    </citation>
    <scope>NUCLEOTIDE SEQUENCE [LARGE SCALE GENOMIC DNA]</scope>
    <source>
        <strain evidence="2">Tcor2-1</strain>
        <tissue evidence="2">Whole body</tissue>
    </source>
</reference>
<gene>
    <name evidence="2" type="ORF">ALC57_00525</name>
</gene>
<protein>
    <submittedName>
        <fullName evidence="2">Uncharacterized protein</fullName>
    </submittedName>
</protein>
<evidence type="ECO:0000313" key="2">
    <source>
        <dbReference type="EMBL" id="KYN30015.1"/>
    </source>
</evidence>
<dbReference type="EMBL" id="KQ978579">
    <property type="protein sequence ID" value="KYN30015.1"/>
    <property type="molecule type" value="Genomic_DNA"/>
</dbReference>
<evidence type="ECO:0000256" key="1">
    <source>
        <dbReference type="SAM" id="MobiDB-lite"/>
    </source>
</evidence>
<feature type="compositionally biased region" description="Basic and acidic residues" evidence="1">
    <location>
        <begin position="1"/>
        <end position="27"/>
    </location>
</feature>
<dbReference type="AlphaFoldDB" id="A0A151JS03"/>